<keyword evidence="2" id="KW-1185">Reference proteome</keyword>
<evidence type="ECO:0000313" key="1">
    <source>
        <dbReference type="EMBL" id="PBK93357.1"/>
    </source>
</evidence>
<dbReference type="Proteomes" id="UP000217790">
    <property type="component" value="Unassembled WGS sequence"/>
</dbReference>
<name>A0A2H3DW73_ARMGA</name>
<reference evidence="2" key="1">
    <citation type="journal article" date="2017" name="Nat. Ecol. Evol.">
        <title>Genome expansion and lineage-specific genetic innovations in the forest pathogenic fungi Armillaria.</title>
        <authorList>
            <person name="Sipos G."/>
            <person name="Prasanna A.N."/>
            <person name="Walter M.C."/>
            <person name="O'Connor E."/>
            <person name="Balint B."/>
            <person name="Krizsan K."/>
            <person name="Kiss B."/>
            <person name="Hess J."/>
            <person name="Varga T."/>
            <person name="Slot J."/>
            <person name="Riley R."/>
            <person name="Boka B."/>
            <person name="Rigling D."/>
            <person name="Barry K."/>
            <person name="Lee J."/>
            <person name="Mihaltcheva S."/>
            <person name="LaButti K."/>
            <person name="Lipzen A."/>
            <person name="Waldron R."/>
            <person name="Moloney N.M."/>
            <person name="Sperisen C."/>
            <person name="Kredics L."/>
            <person name="Vagvoelgyi C."/>
            <person name="Patrignani A."/>
            <person name="Fitzpatrick D."/>
            <person name="Nagy I."/>
            <person name="Doyle S."/>
            <person name="Anderson J.B."/>
            <person name="Grigoriev I.V."/>
            <person name="Gueldener U."/>
            <person name="Muensterkoetter M."/>
            <person name="Nagy L.G."/>
        </authorList>
    </citation>
    <scope>NUCLEOTIDE SEQUENCE [LARGE SCALE GENOMIC DNA]</scope>
    <source>
        <strain evidence="2">Ar21-2</strain>
    </source>
</reference>
<evidence type="ECO:0000313" key="2">
    <source>
        <dbReference type="Proteomes" id="UP000217790"/>
    </source>
</evidence>
<dbReference type="AlphaFoldDB" id="A0A2H3DW73"/>
<dbReference type="InParanoid" id="A0A2H3DW73"/>
<proteinExistence type="predicted"/>
<gene>
    <name evidence="1" type="ORF">ARMGADRAFT_1030014</name>
</gene>
<dbReference type="EMBL" id="KZ293656">
    <property type="protein sequence ID" value="PBK93357.1"/>
    <property type="molecule type" value="Genomic_DNA"/>
</dbReference>
<organism evidence="1 2">
    <name type="scientific">Armillaria gallica</name>
    <name type="common">Bulbous honey fungus</name>
    <name type="synonym">Armillaria bulbosa</name>
    <dbReference type="NCBI Taxonomy" id="47427"/>
    <lineage>
        <taxon>Eukaryota</taxon>
        <taxon>Fungi</taxon>
        <taxon>Dikarya</taxon>
        <taxon>Basidiomycota</taxon>
        <taxon>Agaricomycotina</taxon>
        <taxon>Agaricomycetes</taxon>
        <taxon>Agaricomycetidae</taxon>
        <taxon>Agaricales</taxon>
        <taxon>Marasmiineae</taxon>
        <taxon>Physalacriaceae</taxon>
        <taxon>Armillaria</taxon>
    </lineage>
</organism>
<protein>
    <submittedName>
        <fullName evidence="1">Uncharacterized protein</fullName>
    </submittedName>
</protein>
<accession>A0A2H3DW73</accession>
<sequence length="107" mass="12520">MWRELDDRSLFRELRIFDMQFIIDSAFQDFATQTRPAPVFNSQGKWLRFFTKLLTTIIVGFALLRTYCDFKLLDKTPSNSGNGRWCNMEGQALVLLLIVRHTLVTRG</sequence>